<evidence type="ECO:0000256" key="1">
    <source>
        <dbReference type="SAM" id="MobiDB-lite"/>
    </source>
</evidence>
<keyword evidence="5" id="KW-1185">Reference proteome</keyword>
<feature type="domain" description="Peptidoglycan binding-like" evidence="3">
    <location>
        <begin position="233"/>
        <end position="286"/>
    </location>
</feature>
<keyword evidence="2" id="KW-0472">Membrane</keyword>
<dbReference type="InterPro" id="IPR002477">
    <property type="entry name" value="Peptidoglycan-bd-like"/>
</dbReference>
<dbReference type="EMBL" id="JAEQNC010000002">
    <property type="protein sequence ID" value="MBL0371008.1"/>
    <property type="molecule type" value="Genomic_DNA"/>
</dbReference>
<sequence length="292" mass="31000">MAASKRKSPDKRSVKKKKGPSTVAVMLHSVGAQIARHPRLLGGVAGFSVVFSFVAANALWYQPKHHPAPLLATRAFEADGVTPVKVSKAGADDSDPGVTTFRIERQSEDNAADAARPATPSASPLVRDIQTALAGRGLYDGPADGLTGPRTTSAIVFFQETEGLEMTGEPSKELLARIRNIDQAVAVIPDERPSMDQTASTARRADDVAELIRASAQDVPTPMKAQKDAPVELVMKIQKALSGLAYANVKVDGVAGAATRTAIRNFEKSYRLPVTGEPSERVLKKLQSIGAI</sequence>
<proteinExistence type="predicted"/>
<dbReference type="Pfam" id="PF01471">
    <property type="entry name" value="PG_binding_1"/>
    <property type="match status" value="2"/>
</dbReference>
<dbReference type="RefSeq" id="WP_201652968.1">
    <property type="nucleotide sequence ID" value="NZ_JAEQNC010000002.1"/>
</dbReference>
<dbReference type="InterPro" id="IPR036366">
    <property type="entry name" value="PGBDSf"/>
</dbReference>
<feature type="domain" description="Peptidoglycan binding-like" evidence="3">
    <location>
        <begin position="124"/>
        <end position="177"/>
    </location>
</feature>
<comment type="caution">
    <text evidence="4">The sequence shown here is derived from an EMBL/GenBank/DDBJ whole genome shotgun (WGS) entry which is preliminary data.</text>
</comment>
<gene>
    <name evidence="4" type="ORF">JJB09_03115</name>
</gene>
<evidence type="ECO:0000313" key="5">
    <source>
        <dbReference type="Proteomes" id="UP000633219"/>
    </source>
</evidence>
<evidence type="ECO:0000259" key="3">
    <source>
        <dbReference type="Pfam" id="PF01471"/>
    </source>
</evidence>
<keyword evidence="2" id="KW-1133">Transmembrane helix</keyword>
<keyword evidence="2" id="KW-0812">Transmembrane</keyword>
<dbReference type="AlphaFoldDB" id="A0A936YIZ2"/>
<feature type="compositionally biased region" description="Basic residues" evidence="1">
    <location>
        <begin position="1"/>
        <end position="19"/>
    </location>
</feature>
<organism evidence="4 5">
    <name type="scientific">Rhizobium setariae</name>
    <dbReference type="NCBI Taxonomy" id="2801340"/>
    <lineage>
        <taxon>Bacteria</taxon>
        <taxon>Pseudomonadati</taxon>
        <taxon>Pseudomonadota</taxon>
        <taxon>Alphaproteobacteria</taxon>
        <taxon>Hyphomicrobiales</taxon>
        <taxon>Rhizobiaceae</taxon>
        <taxon>Rhizobium/Agrobacterium group</taxon>
        <taxon>Rhizobium</taxon>
    </lineage>
</organism>
<evidence type="ECO:0000256" key="2">
    <source>
        <dbReference type="SAM" id="Phobius"/>
    </source>
</evidence>
<feature type="transmembrane region" description="Helical" evidence="2">
    <location>
        <begin position="42"/>
        <end position="61"/>
    </location>
</feature>
<dbReference type="InterPro" id="IPR036365">
    <property type="entry name" value="PGBD-like_sf"/>
</dbReference>
<accession>A0A936YIZ2</accession>
<name>A0A936YIZ2_9HYPH</name>
<feature type="region of interest" description="Disordered" evidence="1">
    <location>
        <begin position="1"/>
        <end position="21"/>
    </location>
</feature>
<evidence type="ECO:0000313" key="4">
    <source>
        <dbReference type="EMBL" id="MBL0371008.1"/>
    </source>
</evidence>
<protein>
    <submittedName>
        <fullName evidence="4">Peptidoglycan-binding protein</fullName>
    </submittedName>
</protein>
<dbReference type="SUPFAM" id="SSF47090">
    <property type="entry name" value="PGBD-like"/>
    <property type="match status" value="2"/>
</dbReference>
<dbReference type="Proteomes" id="UP000633219">
    <property type="component" value="Unassembled WGS sequence"/>
</dbReference>
<dbReference type="Gene3D" id="1.10.101.10">
    <property type="entry name" value="PGBD-like superfamily/PGBD"/>
    <property type="match status" value="2"/>
</dbReference>
<reference evidence="4" key="1">
    <citation type="submission" date="2021-01" db="EMBL/GenBank/DDBJ databases">
        <title>Rhizobium sp. strain KVB221 16S ribosomal RNA gene Genome sequencing and assembly.</title>
        <authorList>
            <person name="Kang M."/>
        </authorList>
    </citation>
    <scope>NUCLEOTIDE SEQUENCE</scope>
    <source>
        <strain evidence="4">KVB221</strain>
    </source>
</reference>